<accession>A0A1Y2DKU7</accession>
<proteinExistence type="predicted"/>
<keyword evidence="2" id="KW-1185">Reference proteome</keyword>
<sequence length="327" mass="35972">MFASVARKRSVGHSKALCTSSRSLLIPTTAAPSRSPRLAQLGWEVEKGRTLSLGAKGGSAEVLNALGRVIAGHKDSSHPFSSSAATSPTVKTKFDFIKSPEGLEHHIRDVSQLCWIGVGEREWRLSLFAAGYIALKQGATGSFTASLLRRAVSWDISRKTSSKVQSYKFDDITSLELQAAQLIQQSSSPTAALIVDAGEDEDQPELESTATWRQEPASEAQISFVERMIGTSYRRGTVTALDTCIPGGWIGRDWKEQVPARLLKSGEASDTLDRVIWGMEMLVEKLKKRGLLRPRRKWFGAGEECDPEAALEQSVELEKALRRYYFA</sequence>
<name>A0A1Y2DKU7_9BASI</name>
<dbReference type="Proteomes" id="UP000193467">
    <property type="component" value="Unassembled WGS sequence"/>
</dbReference>
<evidence type="ECO:0000313" key="1">
    <source>
        <dbReference type="EMBL" id="ORY59897.1"/>
    </source>
</evidence>
<dbReference type="EMBL" id="MCGR01000075">
    <property type="protein sequence ID" value="ORY59897.1"/>
    <property type="molecule type" value="Genomic_DNA"/>
</dbReference>
<evidence type="ECO:0000313" key="2">
    <source>
        <dbReference type="Proteomes" id="UP000193467"/>
    </source>
</evidence>
<gene>
    <name evidence="1" type="ORF">BCR35DRAFT_335053</name>
</gene>
<dbReference type="InParanoid" id="A0A1Y2DKU7"/>
<protein>
    <submittedName>
        <fullName evidence="1">Uncharacterized protein</fullName>
    </submittedName>
</protein>
<comment type="caution">
    <text evidence="1">The sequence shown here is derived from an EMBL/GenBank/DDBJ whole genome shotgun (WGS) entry which is preliminary data.</text>
</comment>
<dbReference type="AlphaFoldDB" id="A0A1Y2DKU7"/>
<organism evidence="1 2">
    <name type="scientific">Leucosporidium creatinivorum</name>
    <dbReference type="NCBI Taxonomy" id="106004"/>
    <lineage>
        <taxon>Eukaryota</taxon>
        <taxon>Fungi</taxon>
        <taxon>Dikarya</taxon>
        <taxon>Basidiomycota</taxon>
        <taxon>Pucciniomycotina</taxon>
        <taxon>Microbotryomycetes</taxon>
        <taxon>Leucosporidiales</taxon>
        <taxon>Leucosporidium</taxon>
    </lineage>
</organism>
<reference evidence="1 2" key="1">
    <citation type="submission" date="2016-07" db="EMBL/GenBank/DDBJ databases">
        <title>Pervasive Adenine N6-methylation of Active Genes in Fungi.</title>
        <authorList>
            <consortium name="DOE Joint Genome Institute"/>
            <person name="Mondo S.J."/>
            <person name="Dannebaum R.O."/>
            <person name="Kuo R.C."/>
            <person name="Labutti K."/>
            <person name="Haridas S."/>
            <person name="Kuo A."/>
            <person name="Salamov A."/>
            <person name="Ahrendt S.R."/>
            <person name="Lipzen A."/>
            <person name="Sullivan W."/>
            <person name="Andreopoulos W.B."/>
            <person name="Clum A."/>
            <person name="Lindquist E."/>
            <person name="Daum C."/>
            <person name="Ramamoorthy G.K."/>
            <person name="Gryganskyi A."/>
            <person name="Culley D."/>
            <person name="Magnuson J.K."/>
            <person name="James T.Y."/>
            <person name="O'Malley M.A."/>
            <person name="Stajich J.E."/>
            <person name="Spatafora J.W."/>
            <person name="Visel A."/>
            <person name="Grigoriev I.V."/>
        </authorList>
    </citation>
    <scope>NUCLEOTIDE SEQUENCE [LARGE SCALE GENOMIC DNA]</scope>
    <source>
        <strain evidence="1 2">62-1032</strain>
    </source>
</reference>